<protein>
    <submittedName>
        <fullName evidence="1">Uncharacterized protein</fullName>
    </submittedName>
</protein>
<proteinExistence type="predicted"/>
<dbReference type="EMBL" id="KY774314">
    <property type="protein sequence ID" value="ART30301.1"/>
    <property type="molecule type" value="Genomic_DNA"/>
</dbReference>
<keyword evidence="1" id="KW-0496">Mitochondrion</keyword>
<gene>
    <name evidence="1" type="ORF">AEK19_MT0676</name>
</gene>
<geneLocation type="mitochondrion" evidence="1"/>
<name>A0A1Y0AYS4_9LAMI</name>
<reference evidence="1" key="1">
    <citation type="submission" date="2017-03" db="EMBL/GenBank/DDBJ databases">
        <title>The mitochondrial genome of the carnivorous plant Utricularia reniformis (Lentibulariaceae): structure, comparative analysis and evolutionary landmarks.</title>
        <authorList>
            <person name="Silva S.R."/>
            <person name="Alvarenga D.O."/>
            <person name="Michael T.P."/>
            <person name="Miranda V.F.O."/>
            <person name="Varani A.M."/>
        </authorList>
    </citation>
    <scope>NUCLEOTIDE SEQUENCE</scope>
</reference>
<accession>A0A1Y0AYS4</accession>
<sequence length="51" mass="5575">MKVSLSGEVVQMNKPSPAFDALSALSWLTLLQHLFLAKRPPCTMSTTIANE</sequence>
<evidence type="ECO:0000313" key="1">
    <source>
        <dbReference type="EMBL" id="ART30301.1"/>
    </source>
</evidence>
<dbReference type="AlphaFoldDB" id="A0A1Y0AYS4"/>
<organism evidence="1">
    <name type="scientific">Utricularia reniformis</name>
    <dbReference type="NCBI Taxonomy" id="192314"/>
    <lineage>
        <taxon>Eukaryota</taxon>
        <taxon>Viridiplantae</taxon>
        <taxon>Streptophyta</taxon>
        <taxon>Embryophyta</taxon>
        <taxon>Tracheophyta</taxon>
        <taxon>Spermatophyta</taxon>
        <taxon>Magnoliopsida</taxon>
        <taxon>eudicotyledons</taxon>
        <taxon>Gunneridae</taxon>
        <taxon>Pentapetalae</taxon>
        <taxon>asterids</taxon>
        <taxon>lamiids</taxon>
        <taxon>Lamiales</taxon>
        <taxon>Lentibulariaceae</taxon>
        <taxon>Utricularia</taxon>
    </lineage>
</organism>